<name>A0A914W179_9BILA</name>
<organism evidence="2 3">
    <name type="scientific">Plectus sambesii</name>
    <dbReference type="NCBI Taxonomy" id="2011161"/>
    <lineage>
        <taxon>Eukaryota</taxon>
        <taxon>Metazoa</taxon>
        <taxon>Ecdysozoa</taxon>
        <taxon>Nematoda</taxon>
        <taxon>Chromadorea</taxon>
        <taxon>Plectida</taxon>
        <taxon>Plectina</taxon>
        <taxon>Plectoidea</taxon>
        <taxon>Plectidae</taxon>
        <taxon>Plectus</taxon>
    </lineage>
</organism>
<evidence type="ECO:0000256" key="1">
    <source>
        <dbReference type="SAM" id="MobiDB-lite"/>
    </source>
</evidence>
<evidence type="ECO:0000313" key="3">
    <source>
        <dbReference type="WBParaSite" id="PSAMB.scaffold2size251193.g752.t1"/>
    </source>
</evidence>
<dbReference type="Proteomes" id="UP000887566">
    <property type="component" value="Unplaced"/>
</dbReference>
<dbReference type="AlphaFoldDB" id="A0A914W179"/>
<proteinExistence type="predicted"/>
<reference evidence="3" key="1">
    <citation type="submission" date="2022-11" db="UniProtKB">
        <authorList>
            <consortium name="WormBaseParasite"/>
        </authorList>
    </citation>
    <scope>IDENTIFICATION</scope>
</reference>
<dbReference type="WBParaSite" id="PSAMB.scaffold2size251193.g752.t1">
    <property type="protein sequence ID" value="PSAMB.scaffold2size251193.g752.t1"/>
    <property type="gene ID" value="PSAMB.scaffold2size251193.g752"/>
</dbReference>
<evidence type="ECO:0000313" key="2">
    <source>
        <dbReference type="Proteomes" id="UP000887566"/>
    </source>
</evidence>
<accession>A0A914W179</accession>
<feature type="region of interest" description="Disordered" evidence="1">
    <location>
        <begin position="1"/>
        <end position="25"/>
    </location>
</feature>
<feature type="compositionally biased region" description="Acidic residues" evidence="1">
    <location>
        <begin position="1"/>
        <end position="14"/>
    </location>
</feature>
<keyword evidence="2" id="KW-1185">Reference proteome</keyword>
<protein>
    <submittedName>
        <fullName evidence="3">Uncharacterized protein</fullName>
    </submittedName>
</protein>
<sequence>MEESSEEYDSDESSGSDCKCSTKHKHNKCSCKKSKACKRCALFKRRVYDFVRAICPVTCNVCHKSSKCRDPAKTARYFAKFF</sequence>